<dbReference type="InterPro" id="IPR036770">
    <property type="entry name" value="Ankyrin_rpt-contain_sf"/>
</dbReference>
<reference evidence="11" key="2">
    <citation type="submission" date="2025-08" db="UniProtKB">
        <authorList>
            <consortium name="Ensembl"/>
        </authorList>
    </citation>
    <scope>IDENTIFICATION</scope>
</reference>
<dbReference type="InterPro" id="IPR001496">
    <property type="entry name" value="SOCS_box"/>
</dbReference>
<dbReference type="UniPathway" id="UPA00143"/>
<dbReference type="GO" id="GO:0016567">
    <property type="term" value="P:protein ubiquitination"/>
    <property type="evidence" value="ECO:0007669"/>
    <property type="project" value="UniProtKB-UniPathway"/>
</dbReference>
<dbReference type="Gene3D" id="1.25.40.20">
    <property type="entry name" value="Ankyrin repeat-containing domain"/>
    <property type="match status" value="1"/>
</dbReference>
<feature type="repeat" description="ANK" evidence="9">
    <location>
        <begin position="31"/>
        <end position="63"/>
    </location>
</feature>
<dbReference type="PROSITE" id="PS50297">
    <property type="entry name" value="ANK_REP_REGION"/>
    <property type="match status" value="5"/>
</dbReference>
<keyword evidence="12" id="KW-1185">Reference proteome</keyword>
<feature type="repeat" description="ANK" evidence="9">
    <location>
        <begin position="97"/>
        <end position="129"/>
    </location>
</feature>
<accession>A0A672IJY1</accession>
<dbReference type="Pfam" id="PF13857">
    <property type="entry name" value="Ank_5"/>
    <property type="match status" value="1"/>
</dbReference>
<dbReference type="PROSITE" id="PS50225">
    <property type="entry name" value="SOCS"/>
    <property type="match status" value="1"/>
</dbReference>
<dbReference type="SUPFAM" id="SSF48403">
    <property type="entry name" value="Ankyrin repeat"/>
    <property type="match status" value="1"/>
</dbReference>
<evidence type="ECO:0000259" key="10">
    <source>
        <dbReference type="PROSITE" id="PS50225"/>
    </source>
</evidence>
<dbReference type="FunFam" id="1.10.750.20:FF:000001">
    <property type="entry name" value="Ankyrin repeat and SOCS box containing 1"/>
    <property type="match status" value="1"/>
</dbReference>
<name>A0A672IJY1_SALFA</name>
<feature type="repeat" description="ANK" evidence="9">
    <location>
        <begin position="194"/>
        <end position="226"/>
    </location>
</feature>
<comment type="pathway">
    <text evidence="2">Protein modification; protein ubiquitination.</text>
</comment>
<dbReference type="InParanoid" id="A0A672IJY1"/>
<feature type="repeat" description="ANK" evidence="9">
    <location>
        <begin position="129"/>
        <end position="161"/>
    </location>
</feature>
<keyword evidence="5" id="KW-0833">Ubl conjugation pathway</keyword>
<keyword evidence="6" id="KW-0256">Endoplasmic reticulum</keyword>
<dbReference type="Pfam" id="PF07525">
    <property type="entry name" value="SOCS_box"/>
    <property type="match status" value="1"/>
</dbReference>
<evidence type="ECO:0000313" key="12">
    <source>
        <dbReference type="Proteomes" id="UP000472267"/>
    </source>
</evidence>
<dbReference type="SMART" id="SM00969">
    <property type="entry name" value="SOCS_box"/>
    <property type="match status" value="1"/>
</dbReference>
<organism evidence="11 12">
    <name type="scientific">Salarias fasciatus</name>
    <name type="common">Jewelled blenny</name>
    <name type="synonym">Blennius fasciatus</name>
    <dbReference type="NCBI Taxonomy" id="181472"/>
    <lineage>
        <taxon>Eukaryota</taxon>
        <taxon>Metazoa</taxon>
        <taxon>Chordata</taxon>
        <taxon>Craniata</taxon>
        <taxon>Vertebrata</taxon>
        <taxon>Euteleostomi</taxon>
        <taxon>Actinopterygii</taxon>
        <taxon>Neopterygii</taxon>
        <taxon>Teleostei</taxon>
        <taxon>Neoteleostei</taxon>
        <taxon>Acanthomorphata</taxon>
        <taxon>Ovalentaria</taxon>
        <taxon>Blenniimorphae</taxon>
        <taxon>Blenniiformes</taxon>
        <taxon>Blennioidei</taxon>
        <taxon>Blenniidae</taxon>
        <taxon>Salariinae</taxon>
        <taxon>Salarias</taxon>
    </lineage>
</organism>
<comment type="similarity">
    <text evidence="3">Belongs to the ankyrin SOCS box (ASB) family.</text>
</comment>
<dbReference type="Ensembl" id="ENSSFAT00005042922.1">
    <property type="protein sequence ID" value="ENSSFAP00005041407.1"/>
    <property type="gene ID" value="ENSSFAG00005020589.1"/>
</dbReference>
<evidence type="ECO:0000313" key="11">
    <source>
        <dbReference type="Ensembl" id="ENSSFAP00005041407.1"/>
    </source>
</evidence>
<dbReference type="GO" id="GO:0005783">
    <property type="term" value="C:endoplasmic reticulum"/>
    <property type="evidence" value="ECO:0007669"/>
    <property type="project" value="UniProtKB-SubCell"/>
</dbReference>
<dbReference type="PANTHER" id="PTHR24136:SF14">
    <property type="entry name" value="ANKYRIN REPEAT AND SOCS BOX PROTEIN 11"/>
    <property type="match status" value="1"/>
</dbReference>
<evidence type="ECO:0000256" key="8">
    <source>
        <dbReference type="ARBA" id="ARBA00044976"/>
    </source>
</evidence>
<dbReference type="Gene3D" id="1.10.750.20">
    <property type="entry name" value="SOCS box"/>
    <property type="match status" value="1"/>
</dbReference>
<dbReference type="Proteomes" id="UP000472267">
    <property type="component" value="Chromosome 16"/>
</dbReference>
<keyword evidence="4" id="KW-0677">Repeat</keyword>
<dbReference type="SUPFAM" id="SSF158235">
    <property type="entry name" value="SOCS box-like"/>
    <property type="match status" value="1"/>
</dbReference>
<evidence type="ECO:0000256" key="9">
    <source>
        <dbReference type="PROSITE-ProRule" id="PRU00023"/>
    </source>
</evidence>
<reference evidence="11" key="3">
    <citation type="submission" date="2025-09" db="UniProtKB">
        <authorList>
            <consortium name="Ensembl"/>
        </authorList>
    </citation>
    <scope>IDENTIFICATION</scope>
</reference>
<dbReference type="FunFam" id="1.25.40.20:FF:000016">
    <property type="entry name" value="Ankyrin repeat and SOCS box containing 5"/>
    <property type="match status" value="1"/>
</dbReference>
<dbReference type="PROSITE" id="PS50088">
    <property type="entry name" value="ANK_REPEAT"/>
    <property type="match status" value="5"/>
</dbReference>
<dbReference type="InterPro" id="IPR002110">
    <property type="entry name" value="Ankyrin_rpt"/>
</dbReference>
<dbReference type="AlphaFoldDB" id="A0A672IJY1"/>
<dbReference type="Pfam" id="PF00023">
    <property type="entry name" value="Ank"/>
    <property type="match status" value="2"/>
</dbReference>
<evidence type="ECO:0000256" key="4">
    <source>
        <dbReference type="ARBA" id="ARBA00022737"/>
    </source>
</evidence>
<dbReference type="Pfam" id="PF13637">
    <property type="entry name" value="Ank_4"/>
    <property type="match status" value="1"/>
</dbReference>
<dbReference type="InterPro" id="IPR036036">
    <property type="entry name" value="SOCS_box-like_dom_sf"/>
</dbReference>
<dbReference type="CDD" id="cd03716">
    <property type="entry name" value="SOCS_ASB_like"/>
    <property type="match status" value="1"/>
</dbReference>
<evidence type="ECO:0000256" key="2">
    <source>
        <dbReference type="ARBA" id="ARBA00004906"/>
    </source>
</evidence>
<sequence>MAVVECIRQWFRSLVIHQLTIANPLMADNWMDRSALHVAAFEGRLVLLHNLLAYGADVDTVTLDNVSALHEACLSGHYECAKLLLENGADPDRVTLDGGTPLFYACSSGNAACVQLILERGSSPHADRHLASPIHEAAKKNHQECLQLLLSWGAQVDLELPLVGTPLYCACMSQAADCAEVLLQAGADVRLGCGQDSPLHAAVRGGAAQIVALLLDFGADECCRNEDGQTPLDLSAENSAVRSALQRRGICSLSQLCRVSVRRSVGANHLPQISSLLLPRRLQDYLLYQ</sequence>
<dbReference type="GO" id="GO:0035556">
    <property type="term" value="P:intracellular signal transduction"/>
    <property type="evidence" value="ECO:0007669"/>
    <property type="project" value="InterPro"/>
</dbReference>
<evidence type="ECO:0000256" key="3">
    <source>
        <dbReference type="ARBA" id="ARBA00005949"/>
    </source>
</evidence>
<evidence type="ECO:0000256" key="1">
    <source>
        <dbReference type="ARBA" id="ARBA00004240"/>
    </source>
</evidence>
<dbReference type="PANTHER" id="PTHR24136">
    <property type="entry name" value="SOWAH (DROSOPHILA) HOMOLOG"/>
    <property type="match status" value="1"/>
</dbReference>
<dbReference type="SMART" id="SM00248">
    <property type="entry name" value="ANK"/>
    <property type="match status" value="6"/>
</dbReference>
<feature type="repeat" description="ANK" evidence="9">
    <location>
        <begin position="64"/>
        <end position="96"/>
    </location>
</feature>
<dbReference type="InterPro" id="IPR051573">
    <property type="entry name" value="Ankyrin-SOCS_box_domain"/>
</dbReference>
<evidence type="ECO:0000256" key="5">
    <source>
        <dbReference type="ARBA" id="ARBA00022786"/>
    </source>
</evidence>
<dbReference type="OMA" id="TLMAGSW"/>
<gene>
    <name evidence="11" type="primary">LOC115403659</name>
</gene>
<evidence type="ECO:0000256" key="7">
    <source>
        <dbReference type="ARBA" id="ARBA00023043"/>
    </source>
</evidence>
<proteinExistence type="inferred from homology"/>
<keyword evidence="7 9" id="KW-0040">ANK repeat</keyword>
<dbReference type="GO" id="GO:0045732">
    <property type="term" value="P:positive regulation of protein catabolic process"/>
    <property type="evidence" value="ECO:0007669"/>
    <property type="project" value="TreeGrafter"/>
</dbReference>
<feature type="domain" description="SOCS box" evidence="10">
    <location>
        <begin position="240"/>
        <end position="289"/>
    </location>
</feature>
<comment type="subcellular location">
    <subcellularLocation>
        <location evidence="1">Endoplasmic reticulum</location>
    </subcellularLocation>
</comment>
<evidence type="ECO:0000256" key="6">
    <source>
        <dbReference type="ARBA" id="ARBA00022824"/>
    </source>
</evidence>
<protein>
    <recommendedName>
        <fullName evidence="8">Ankyrin repeat and SOCS box protein 11</fullName>
    </recommendedName>
</protein>
<reference evidence="11" key="1">
    <citation type="submission" date="2019-06" db="EMBL/GenBank/DDBJ databases">
        <authorList>
            <consortium name="Wellcome Sanger Institute Data Sharing"/>
        </authorList>
    </citation>
    <scope>NUCLEOTIDE SEQUENCE [LARGE SCALE GENOMIC DNA]</scope>
</reference>